<organism evidence="1 2">
    <name type="scientific">Anaerovirgula multivorans</name>
    <dbReference type="NCBI Taxonomy" id="312168"/>
    <lineage>
        <taxon>Bacteria</taxon>
        <taxon>Bacillati</taxon>
        <taxon>Bacillota</taxon>
        <taxon>Clostridia</taxon>
        <taxon>Peptostreptococcales</taxon>
        <taxon>Natronincolaceae</taxon>
        <taxon>Anaerovirgula</taxon>
    </lineage>
</organism>
<accession>A0A239H0E9</accession>
<proteinExistence type="predicted"/>
<dbReference type="RefSeq" id="WP_089284017.1">
    <property type="nucleotide sequence ID" value="NZ_FZOJ01000019.1"/>
</dbReference>
<name>A0A239H0E9_9FIRM</name>
<sequence>MIKIILGKKGSGKTKTLIHEANEAVKKTKGHLVFVDVDNSHMFQIDYKIRFMGIKDYQITNEEAFYGFVCGVIASNYDVEGLYVDGLLKIAGKKTEELEGFFKRLDALEQKYNINFIFTIHGIQEELPDYLKKYMLQILE</sequence>
<evidence type="ECO:0000313" key="2">
    <source>
        <dbReference type="Proteomes" id="UP000198304"/>
    </source>
</evidence>
<evidence type="ECO:0008006" key="3">
    <source>
        <dbReference type="Google" id="ProtNLM"/>
    </source>
</evidence>
<dbReference type="AlphaFoldDB" id="A0A239H0E9"/>
<reference evidence="1 2" key="1">
    <citation type="submission" date="2017-06" db="EMBL/GenBank/DDBJ databases">
        <authorList>
            <person name="Kim H.J."/>
            <person name="Triplett B.A."/>
        </authorList>
    </citation>
    <scope>NUCLEOTIDE SEQUENCE [LARGE SCALE GENOMIC DNA]</scope>
    <source>
        <strain evidence="1 2">SCA</strain>
    </source>
</reference>
<gene>
    <name evidence="1" type="ORF">SAMN05446037_101946</name>
</gene>
<dbReference type="OrthoDB" id="1953676at2"/>
<evidence type="ECO:0000313" key="1">
    <source>
        <dbReference type="EMBL" id="SNS74528.1"/>
    </source>
</evidence>
<protein>
    <recommendedName>
        <fullName evidence="3">Twitching motility protein PilT</fullName>
    </recommendedName>
</protein>
<dbReference type="EMBL" id="FZOJ01000019">
    <property type="protein sequence ID" value="SNS74528.1"/>
    <property type="molecule type" value="Genomic_DNA"/>
</dbReference>
<dbReference type="Proteomes" id="UP000198304">
    <property type="component" value="Unassembled WGS sequence"/>
</dbReference>
<keyword evidence="2" id="KW-1185">Reference proteome</keyword>